<keyword evidence="1" id="KW-1133">Transmembrane helix</keyword>
<evidence type="ECO:0000313" key="2">
    <source>
        <dbReference type="EMBL" id="MDU0354779.1"/>
    </source>
</evidence>
<keyword evidence="1" id="KW-0472">Membrane</keyword>
<comment type="caution">
    <text evidence="2">The sequence shown here is derived from an EMBL/GenBank/DDBJ whole genome shotgun (WGS) entry which is preliminary data.</text>
</comment>
<keyword evidence="3" id="KW-1185">Reference proteome</keyword>
<feature type="transmembrane region" description="Helical" evidence="1">
    <location>
        <begin position="49"/>
        <end position="68"/>
    </location>
</feature>
<evidence type="ECO:0000256" key="1">
    <source>
        <dbReference type="SAM" id="Phobius"/>
    </source>
</evidence>
<protein>
    <recommendedName>
        <fullName evidence="4">PEP-CTERM protein-sorting domain-containing protein</fullName>
    </recommendedName>
</protein>
<name>A0ABU3SXN4_9ALTE</name>
<evidence type="ECO:0000313" key="3">
    <source>
        <dbReference type="Proteomes" id="UP001247805"/>
    </source>
</evidence>
<dbReference type="Proteomes" id="UP001247805">
    <property type="component" value="Unassembled WGS sequence"/>
</dbReference>
<organism evidence="2 3">
    <name type="scientific">Paraglaciecola aquimarina</name>
    <dbReference type="NCBI Taxonomy" id="1235557"/>
    <lineage>
        <taxon>Bacteria</taxon>
        <taxon>Pseudomonadati</taxon>
        <taxon>Pseudomonadota</taxon>
        <taxon>Gammaproteobacteria</taxon>
        <taxon>Alteromonadales</taxon>
        <taxon>Alteromonadaceae</taxon>
        <taxon>Paraglaciecola</taxon>
    </lineage>
</organism>
<dbReference type="EMBL" id="JAWDIO010000002">
    <property type="protein sequence ID" value="MDU0354779.1"/>
    <property type="molecule type" value="Genomic_DNA"/>
</dbReference>
<keyword evidence="1" id="KW-0812">Transmembrane</keyword>
<proteinExistence type="predicted"/>
<evidence type="ECO:0008006" key="4">
    <source>
        <dbReference type="Google" id="ProtNLM"/>
    </source>
</evidence>
<gene>
    <name evidence="2" type="ORF">RS130_13385</name>
</gene>
<sequence>MALALVFIATSGQAILIDDTDKGGQTGATVGADIDAVGAIITRRVTTDVPAPSAIYVSILMFMVAVRARRSRK</sequence>
<dbReference type="RefSeq" id="WP_316026357.1">
    <property type="nucleotide sequence ID" value="NZ_JAWDIO010000002.1"/>
</dbReference>
<reference evidence="2 3" key="1">
    <citation type="submission" date="2023-10" db="EMBL/GenBank/DDBJ databases">
        <title>Glaciecola aquimarina strain GGW-M5 nov., isolated from a coastal seawater.</title>
        <authorList>
            <person name="Bayburt H."/>
            <person name="Kim J.M."/>
            <person name="Choi B.J."/>
            <person name="Jeon C.O."/>
        </authorList>
    </citation>
    <scope>NUCLEOTIDE SEQUENCE [LARGE SCALE GENOMIC DNA]</scope>
    <source>
        <strain evidence="2 3">KCTC 32108</strain>
    </source>
</reference>
<accession>A0ABU3SXN4</accession>